<accession>A0ACB7YQQ6</accession>
<protein>
    <submittedName>
        <fullName evidence="1">Uncharacterized protein</fullName>
    </submittedName>
</protein>
<dbReference type="Proteomes" id="UP000828048">
    <property type="component" value="Chromosome 11"/>
</dbReference>
<evidence type="ECO:0000313" key="1">
    <source>
        <dbReference type="EMBL" id="KAH7855728.1"/>
    </source>
</evidence>
<keyword evidence="2" id="KW-1185">Reference proteome</keyword>
<name>A0ACB7YQQ6_9ERIC</name>
<proteinExistence type="predicted"/>
<dbReference type="EMBL" id="CM037161">
    <property type="protein sequence ID" value="KAH7855728.1"/>
    <property type="molecule type" value="Genomic_DNA"/>
</dbReference>
<evidence type="ECO:0000313" key="2">
    <source>
        <dbReference type="Proteomes" id="UP000828048"/>
    </source>
</evidence>
<organism evidence="1 2">
    <name type="scientific">Vaccinium darrowii</name>
    <dbReference type="NCBI Taxonomy" id="229202"/>
    <lineage>
        <taxon>Eukaryota</taxon>
        <taxon>Viridiplantae</taxon>
        <taxon>Streptophyta</taxon>
        <taxon>Embryophyta</taxon>
        <taxon>Tracheophyta</taxon>
        <taxon>Spermatophyta</taxon>
        <taxon>Magnoliopsida</taxon>
        <taxon>eudicotyledons</taxon>
        <taxon>Gunneridae</taxon>
        <taxon>Pentapetalae</taxon>
        <taxon>asterids</taxon>
        <taxon>Ericales</taxon>
        <taxon>Ericaceae</taxon>
        <taxon>Vaccinioideae</taxon>
        <taxon>Vaccinieae</taxon>
        <taxon>Vaccinium</taxon>
    </lineage>
</organism>
<gene>
    <name evidence="1" type="ORF">Vadar_028204</name>
</gene>
<reference evidence="1 2" key="1">
    <citation type="journal article" date="2021" name="Hortic Res">
        <title>High-quality reference genome and annotation aids understanding of berry development for evergreen blueberry (Vaccinium darrowii).</title>
        <authorList>
            <person name="Yu J."/>
            <person name="Hulse-Kemp A.M."/>
            <person name="Babiker E."/>
            <person name="Staton M."/>
        </authorList>
    </citation>
    <scope>NUCLEOTIDE SEQUENCE [LARGE SCALE GENOMIC DNA]</scope>
    <source>
        <strain evidence="2">cv. NJ 8807/NJ 8810</strain>
        <tissue evidence="1">Young leaf</tissue>
    </source>
</reference>
<comment type="caution">
    <text evidence="1">The sequence shown here is derived from an EMBL/GenBank/DDBJ whole genome shotgun (WGS) entry which is preliminary data.</text>
</comment>
<sequence>MASRPIVQQQNRGGDQAVGKQKNMAAAPGGRNRRALGDIGNLVTARGIDAKQITRPVTRSFCAQLLANAQAAAAAENNKKLVPVNVEGAAVIVIDGGGKGANAAPVPKMAQKKVTVKPIPQTVIEISPDTEEDIKIKKPVVNSKKAGDGSSKKKAQPTLTAILTARSKAACGLNDKTKEKILDIDAADIDNELAVVEYVEDMYKFYKLVENESRVHDYMDSQQEINERMRAILVDWLIEVHHKFELMPETLYLTFNIVDRYLASKSVSRRELQLVGLSAMLMASKYEEIWAPEVNDFVCIADRAYTHSQVLVMEKRILGQLEWNLTVPTPYVFLVRFIKASLSDQLMENMVYFLAELGMMNYETIIYCPSMLAASAVYAARCTLNKSPVWNDTLRLHTGFSEAQVMDCAKLLVSFHKTAAENTLKVIYRKYSNPERGAVARLPPAKTLLATSPSAHRDQADKQKTMAAAPGGRNRRALGDIGNLVTARRIDAKQITRPVTRSFCAQLLTNAQAAAAAENNKKLVPVNVEGGAVIVFDGGGKGANAAPVPKMAQKKVTVKPIPQTVIEISPDTEEDTKNKKPVVNDKKAGDGSSRKKAQPPTLTAILTARSKAVCGLNNKPKEKILDIDAADIDNELAVVEYVEDMYKFYKLVENESRVHYYMDSQPEINERMRAILVDWLIEVHHKFELMPETLYLTFNIVDRYLASKSVSRRELQLVGLSAMLMASKYEEIWAPEVNDFVCISDRAYTHSQVLVMEKRILGQLEWNLTVPTPYVFLVLFIKASLSDQLVCVFLSTIHMASFDARAKIGCFVFVWMENMVYFLAELGMMNYKTIIYCPSMLAASAVYAARCTLNKSPVWNDTLKLHTGFSEAQVMDCAKLLVSFHKTAAENTPIAIYRKYSNPERGAVALLPPAKTLLANSPTAHS</sequence>